<dbReference type="Proteomes" id="UP000694845">
    <property type="component" value="Unplaced"/>
</dbReference>
<gene>
    <name evidence="4" type="primary">LOC110991055</name>
</gene>
<dbReference type="OrthoDB" id="10055077at2759"/>
<dbReference type="GO" id="GO:0007267">
    <property type="term" value="P:cell-cell signaling"/>
    <property type="evidence" value="ECO:0007669"/>
    <property type="project" value="TreeGrafter"/>
</dbReference>
<evidence type="ECO:0000313" key="4">
    <source>
        <dbReference type="RefSeq" id="XP_022111847.1"/>
    </source>
</evidence>
<dbReference type="OMA" id="HIKQCTE"/>
<dbReference type="PANTHER" id="PTHR13147">
    <property type="entry name" value="FOUR-JOINTED BOX PROTEIN 1"/>
    <property type="match status" value="1"/>
</dbReference>
<dbReference type="CTD" id="24147"/>
<evidence type="ECO:0000256" key="2">
    <source>
        <dbReference type="SAM" id="Phobius"/>
    </source>
</evidence>
<dbReference type="AlphaFoldDB" id="A0A8B8A3A1"/>
<evidence type="ECO:0000313" key="3">
    <source>
        <dbReference type="Proteomes" id="UP000694845"/>
    </source>
</evidence>
<evidence type="ECO:0000256" key="1">
    <source>
        <dbReference type="SAM" id="MobiDB-lite"/>
    </source>
</evidence>
<reference evidence="4" key="1">
    <citation type="submission" date="2025-08" db="UniProtKB">
        <authorList>
            <consortium name="RefSeq"/>
        </authorList>
    </citation>
    <scope>IDENTIFICATION</scope>
</reference>
<sequence>MRPCSLKRCARGSMVSCLPQFLLVTGLLAIWFVATAIFPSHEHSPTSRRRYSINMEKTQKEGSKLETLIPQDDATKDSETSPRKPQETKGLTARTPVSPSKPRATVRWTNLSDDGLDRNSTPCWIDGIFWSKSTEASLQRDLMQTTATDLAKMTRQTPVLRLVPGCGHSQNRLLTFQDGRQVCCRYRNSLDLIQGEIYAYSLSQVLHIRNLPPTAVGIINASGNQWDAVGTNMTIANWLDGHQVIFTQWIPNLVPAFLPKIFQKPERRLHPLDTLSESRSQVSQLAQWSDMIVLDYLTGNMDRMVNMFVNQQWNSFIMDSPVHNLERSVVTGQLYFLDNELSFIHSYRLLERYGHFHKEMLESLCVFRLRTVNTLTRLHSEGNVWEKMWELAVSSELLETQHLPKLSRKNVNILKSRVADVLNQVKTCQQMYANRHNLTKCH</sequence>
<dbReference type="GeneID" id="110991055"/>
<keyword evidence="2" id="KW-1133">Transmembrane helix</keyword>
<dbReference type="InterPro" id="IPR024868">
    <property type="entry name" value="FJX1/FJ"/>
</dbReference>
<keyword evidence="2" id="KW-0472">Membrane</keyword>
<protein>
    <submittedName>
        <fullName evidence="4">Extracellular serine/threonine protein kinase four-jointed-like</fullName>
    </submittedName>
</protein>
<keyword evidence="2" id="KW-0812">Transmembrane</keyword>
<dbReference type="GO" id="GO:0005615">
    <property type="term" value="C:extracellular space"/>
    <property type="evidence" value="ECO:0007669"/>
    <property type="project" value="TreeGrafter"/>
</dbReference>
<feature type="compositionally biased region" description="Basic and acidic residues" evidence="1">
    <location>
        <begin position="73"/>
        <end position="87"/>
    </location>
</feature>
<dbReference type="RefSeq" id="XP_022111847.1">
    <property type="nucleotide sequence ID" value="XM_022256155.1"/>
</dbReference>
<dbReference type="PRINTS" id="PR02072">
    <property type="entry name" value="4JOINTEDBOX1"/>
</dbReference>
<dbReference type="KEGG" id="aplc:110991055"/>
<name>A0A8B8A3A1_ACAPL</name>
<feature type="transmembrane region" description="Helical" evidence="2">
    <location>
        <begin position="21"/>
        <end position="40"/>
    </location>
</feature>
<feature type="region of interest" description="Disordered" evidence="1">
    <location>
        <begin position="57"/>
        <end position="105"/>
    </location>
</feature>
<dbReference type="PANTHER" id="PTHR13147:SF5">
    <property type="entry name" value="FOUR-JOINTED BOX PROTEIN 1"/>
    <property type="match status" value="1"/>
</dbReference>
<keyword evidence="3" id="KW-1185">Reference proteome</keyword>
<proteinExistence type="predicted"/>
<accession>A0A8B8A3A1</accession>
<organism evidence="3 4">
    <name type="scientific">Acanthaster planci</name>
    <name type="common">Crown-of-thorns starfish</name>
    <dbReference type="NCBI Taxonomy" id="133434"/>
    <lineage>
        <taxon>Eukaryota</taxon>
        <taxon>Metazoa</taxon>
        <taxon>Echinodermata</taxon>
        <taxon>Eleutherozoa</taxon>
        <taxon>Asterozoa</taxon>
        <taxon>Asteroidea</taxon>
        <taxon>Valvatacea</taxon>
        <taxon>Valvatida</taxon>
        <taxon>Acanthasteridae</taxon>
        <taxon>Acanthaster</taxon>
    </lineage>
</organism>